<gene>
    <name evidence="6" type="primary">era</name>
    <name evidence="11" type="ORF">J2T55_000624</name>
</gene>
<dbReference type="NCBIfam" id="NF000908">
    <property type="entry name" value="PRK00089.1"/>
    <property type="match status" value="1"/>
</dbReference>
<dbReference type="InterPro" id="IPR006073">
    <property type="entry name" value="GTP-bd"/>
</dbReference>
<evidence type="ECO:0000256" key="6">
    <source>
        <dbReference type="HAMAP-Rule" id="MF_00367"/>
    </source>
</evidence>
<comment type="subunit">
    <text evidence="6">Monomer.</text>
</comment>
<feature type="domain" description="KH type-2" evidence="9">
    <location>
        <begin position="199"/>
        <end position="283"/>
    </location>
</feature>
<feature type="region of interest" description="G4" evidence="7">
    <location>
        <begin position="126"/>
        <end position="129"/>
    </location>
</feature>
<evidence type="ECO:0000256" key="8">
    <source>
        <dbReference type="RuleBase" id="RU003761"/>
    </source>
</evidence>
<comment type="subcellular location">
    <subcellularLocation>
        <location evidence="6">Cytoplasm</location>
    </subcellularLocation>
    <subcellularLocation>
        <location evidence="6">Cell membrane</location>
        <topology evidence="6">Peripheral membrane protein</topology>
    </subcellularLocation>
</comment>
<name>A0AAE3L0T7_9GAMM</name>
<organism evidence="11 12">
    <name type="scientific">Methylohalomonas lacus</name>
    <dbReference type="NCBI Taxonomy" id="398773"/>
    <lineage>
        <taxon>Bacteria</taxon>
        <taxon>Pseudomonadati</taxon>
        <taxon>Pseudomonadota</taxon>
        <taxon>Gammaproteobacteria</taxon>
        <taxon>Methylohalomonadales</taxon>
        <taxon>Methylohalomonadaceae</taxon>
        <taxon>Methylohalomonas</taxon>
    </lineage>
</organism>
<dbReference type="Pfam" id="PF01926">
    <property type="entry name" value="MMR_HSR1"/>
    <property type="match status" value="1"/>
</dbReference>
<reference evidence="11" key="1">
    <citation type="submission" date="2022-08" db="EMBL/GenBank/DDBJ databases">
        <title>Genomic Encyclopedia of Type Strains, Phase III (KMG-III): the genomes of soil and plant-associated and newly described type strains.</title>
        <authorList>
            <person name="Whitman W."/>
        </authorList>
    </citation>
    <scope>NUCLEOTIDE SEQUENCE</scope>
    <source>
        <strain evidence="11">HMT 1</strain>
    </source>
</reference>
<dbReference type="CDD" id="cd04163">
    <property type="entry name" value="Era"/>
    <property type="match status" value="1"/>
</dbReference>
<feature type="region of interest" description="G5" evidence="7">
    <location>
        <begin position="156"/>
        <end position="158"/>
    </location>
</feature>
<dbReference type="RefSeq" id="WP_407660021.1">
    <property type="nucleotide sequence ID" value="NZ_JANUCT010000003.1"/>
</dbReference>
<comment type="caution">
    <text evidence="6">Lacks conserved residue(s) required for the propagation of feature annotation.</text>
</comment>
<dbReference type="SUPFAM" id="SSF54814">
    <property type="entry name" value="Prokaryotic type KH domain (KH-domain type II)"/>
    <property type="match status" value="1"/>
</dbReference>
<evidence type="ECO:0000256" key="1">
    <source>
        <dbReference type="ARBA" id="ARBA00007921"/>
    </source>
</evidence>
<dbReference type="GO" id="GO:0070181">
    <property type="term" value="F:small ribosomal subunit rRNA binding"/>
    <property type="evidence" value="ECO:0007669"/>
    <property type="project" value="UniProtKB-UniRule"/>
</dbReference>
<dbReference type="GO" id="GO:0005829">
    <property type="term" value="C:cytosol"/>
    <property type="evidence" value="ECO:0007669"/>
    <property type="project" value="TreeGrafter"/>
</dbReference>
<dbReference type="InterPro" id="IPR030388">
    <property type="entry name" value="G_ERA_dom"/>
</dbReference>
<keyword evidence="12" id="KW-1185">Reference proteome</keyword>
<dbReference type="AlphaFoldDB" id="A0AAE3L0T7"/>
<comment type="similarity">
    <text evidence="1 6 7 8">Belongs to the TRAFAC class TrmE-Era-EngA-EngB-Septin-like GTPase superfamily. Era GTPase family.</text>
</comment>
<protein>
    <recommendedName>
        <fullName evidence="2 6">GTPase Era</fullName>
    </recommendedName>
</protein>
<feature type="region of interest" description="G3" evidence="7">
    <location>
        <begin position="64"/>
        <end position="67"/>
    </location>
</feature>
<evidence type="ECO:0000256" key="4">
    <source>
        <dbReference type="ARBA" id="ARBA00022884"/>
    </source>
</evidence>
<dbReference type="PANTHER" id="PTHR42698:SF1">
    <property type="entry name" value="GTPASE ERA, MITOCHONDRIAL"/>
    <property type="match status" value="1"/>
</dbReference>
<dbReference type="SUPFAM" id="SSF52540">
    <property type="entry name" value="P-loop containing nucleoside triphosphate hydrolases"/>
    <property type="match status" value="1"/>
</dbReference>
<evidence type="ECO:0000256" key="3">
    <source>
        <dbReference type="ARBA" id="ARBA00022741"/>
    </source>
</evidence>
<dbReference type="GO" id="GO:0000028">
    <property type="term" value="P:ribosomal small subunit assembly"/>
    <property type="evidence" value="ECO:0007669"/>
    <property type="project" value="TreeGrafter"/>
</dbReference>
<evidence type="ECO:0000313" key="12">
    <source>
        <dbReference type="Proteomes" id="UP001204445"/>
    </source>
</evidence>
<dbReference type="Proteomes" id="UP001204445">
    <property type="component" value="Unassembled WGS sequence"/>
</dbReference>
<keyword evidence="6" id="KW-0690">Ribosome biogenesis</keyword>
<feature type="region of interest" description="G2" evidence="7">
    <location>
        <begin position="43"/>
        <end position="47"/>
    </location>
</feature>
<dbReference type="Pfam" id="PF07650">
    <property type="entry name" value="KH_2"/>
    <property type="match status" value="1"/>
</dbReference>
<keyword evidence="5 6" id="KW-0342">GTP-binding</keyword>
<keyword evidence="6" id="KW-0963">Cytoplasm</keyword>
<dbReference type="InterPro" id="IPR027417">
    <property type="entry name" value="P-loop_NTPase"/>
</dbReference>
<feature type="region of interest" description="G1" evidence="7">
    <location>
        <begin position="17"/>
        <end position="24"/>
    </location>
</feature>
<keyword evidence="4 6" id="KW-0694">RNA-binding</keyword>
<dbReference type="Gene3D" id="3.40.50.300">
    <property type="entry name" value="P-loop containing nucleotide triphosphate hydrolases"/>
    <property type="match status" value="1"/>
</dbReference>
<evidence type="ECO:0000256" key="2">
    <source>
        <dbReference type="ARBA" id="ARBA00020484"/>
    </source>
</evidence>
<keyword evidence="6" id="KW-0699">rRNA-binding</keyword>
<feature type="domain" description="Era-type G" evidence="10">
    <location>
        <begin position="9"/>
        <end position="183"/>
    </location>
</feature>
<dbReference type="Gene3D" id="3.30.300.20">
    <property type="match status" value="1"/>
</dbReference>
<dbReference type="PRINTS" id="PR00326">
    <property type="entry name" value="GTP1OBG"/>
</dbReference>
<dbReference type="InterPro" id="IPR005662">
    <property type="entry name" value="GTPase_Era-like"/>
</dbReference>
<dbReference type="PANTHER" id="PTHR42698">
    <property type="entry name" value="GTPASE ERA"/>
    <property type="match status" value="1"/>
</dbReference>
<proteinExistence type="inferred from homology"/>
<accession>A0AAE3L0T7</accession>
<dbReference type="CDD" id="cd22534">
    <property type="entry name" value="KH-II_Era"/>
    <property type="match status" value="1"/>
</dbReference>
<evidence type="ECO:0000256" key="5">
    <source>
        <dbReference type="ARBA" id="ARBA00023134"/>
    </source>
</evidence>
<dbReference type="InterPro" id="IPR009019">
    <property type="entry name" value="KH_sf_prok-type"/>
</dbReference>
<dbReference type="GO" id="GO:0043024">
    <property type="term" value="F:ribosomal small subunit binding"/>
    <property type="evidence" value="ECO:0007669"/>
    <property type="project" value="TreeGrafter"/>
</dbReference>
<dbReference type="PROSITE" id="PS50823">
    <property type="entry name" value="KH_TYPE_2"/>
    <property type="match status" value="1"/>
</dbReference>
<evidence type="ECO:0000256" key="7">
    <source>
        <dbReference type="PROSITE-ProRule" id="PRU01050"/>
    </source>
</evidence>
<sequence>MMSSDSSFRCGYIGICGRPNVGKSTLLNHLIGQKLSITSRRPHTTRWHVLGIHTTSNTQLIFMDMPGLKQQRSNALNRFMHREVADGLLTIDVAVFVIEALRWTDEDEYVLDHIKQADRPVILVVNKTDRVSDKKALLPFIDSVSAKHDFAAIFPLSARHDDMQSLQEKLTDLMPEQPAMFPEDQISDRNERFFVAEMLREQLVRNLGDELPYRLTVVVEDMKVENNLAHIHALIWVESEGQKAIVIGESGERLKKIATQARLSMEKFLDMRVNLKTWVKVRDSWTDDVKSMREFGYDG</sequence>
<keyword evidence="3 6" id="KW-0547">Nucleotide-binding</keyword>
<dbReference type="NCBIfam" id="TIGR00231">
    <property type="entry name" value="small_GTP"/>
    <property type="match status" value="1"/>
</dbReference>
<dbReference type="InterPro" id="IPR004044">
    <property type="entry name" value="KH_dom_type_2"/>
</dbReference>
<comment type="function">
    <text evidence="6">An essential GTPase that binds both GDP and GTP, with rapid nucleotide exchange. Plays a role in 16S rRNA processing and 30S ribosomal subunit biogenesis and possibly also in cell cycle regulation and energy metabolism.</text>
</comment>
<dbReference type="EMBL" id="JANUCT010000003">
    <property type="protein sequence ID" value="MCS3902620.1"/>
    <property type="molecule type" value="Genomic_DNA"/>
</dbReference>
<evidence type="ECO:0000313" key="11">
    <source>
        <dbReference type="EMBL" id="MCS3902620.1"/>
    </source>
</evidence>
<keyword evidence="6" id="KW-0472">Membrane</keyword>
<evidence type="ECO:0000259" key="10">
    <source>
        <dbReference type="PROSITE" id="PS51713"/>
    </source>
</evidence>
<dbReference type="GO" id="GO:0005525">
    <property type="term" value="F:GTP binding"/>
    <property type="evidence" value="ECO:0007669"/>
    <property type="project" value="UniProtKB-UniRule"/>
</dbReference>
<keyword evidence="6" id="KW-1003">Cell membrane</keyword>
<comment type="caution">
    <text evidence="11">The sequence shown here is derived from an EMBL/GenBank/DDBJ whole genome shotgun (WGS) entry which is preliminary data.</text>
</comment>
<dbReference type="InterPro" id="IPR005225">
    <property type="entry name" value="Small_GTP-bd"/>
</dbReference>
<dbReference type="GO" id="GO:0003924">
    <property type="term" value="F:GTPase activity"/>
    <property type="evidence" value="ECO:0007669"/>
    <property type="project" value="UniProtKB-UniRule"/>
</dbReference>
<feature type="binding site" evidence="6">
    <location>
        <begin position="17"/>
        <end position="24"/>
    </location>
    <ligand>
        <name>GTP</name>
        <dbReference type="ChEBI" id="CHEBI:37565"/>
    </ligand>
</feature>
<evidence type="ECO:0000259" key="9">
    <source>
        <dbReference type="PROSITE" id="PS50823"/>
    </source>
</evidence>
<dbReference type="HAMAP" id="MF_00367">
    <property type="entry name" value="GTPase_Era"/>
    <property type="match status" value="1"/>
</dbReference>
<dbReference type="NCBIfam" id="TIGR00436">
    <property type="entry name" value="era"/>
    <property type="match status" value="1"/>
</dbReference>
<dbReference type="InterPro" id="IPR015946">
    <property type="entry name" value="KH_dom-like_a/b"/>
</dbReference>
<dbReference type="GO" id="GO:0005886">
    <property type="term" value="C:plasma membrane"/>
    <property type="evidence" value="ECO:0007669"/>
    <property type="project" value="UniProtKB-SubCell"/>
</dbReference>
<dbReference type="PROSITE" id="PS51713">
    <property type="entry name" value="G_ERA"/>
    <property type="match status" value="1"/>
</dbReference>
<feature type="binding site" evidence="6">
    <location>
        <begin position="126"/>
        <end position="129"/>
    </location>
    <ligand>
        <name>GTP</name>
        <dbReference type="ChEBI" id="CHEBI:37565"/>
    </ligand>
</feature>